<dbReference type="CDD" id="cd04762">
    <property type="entry name" value="HTH_MerR-trunc"/>
    <property type="match status" value="1"/>
</dbReference>
<dbReference type="SMART" id="SM00422">
    <property type="entry name" value="HTH_MERR"/>
    <property type="match status" value="1"/>
</dbReference>
<evidence type="ECO:0000259" key="1">
    <source>
        <dbReference type="PROSITE" id="PS50937"/>
    </source>
</evidence>
<gene>
    <name evidence="2" type="ORF">A2846_02405</name>
</gene>
<dbReference type="Gene3D" id="1.10.1660.10">
    <property type="match status" value="1"/>
</dbReference>
<reference evidence="2 3" key="1">
    <citation type="journal article" date="2016" name="Nat. Commun.">
        <title>Thousands of microbial genomes shed light on interconnected biogeochemical processes in an aquifer system.</title>
        <authorList>
            <person name="Anantharaman K."/>
            <person name="Brown C.T."/>
            <person name="Hug L.A."/>
            <person name="Sharon I."/>
            <person name="Castelle C.J."/>
            <person name="Probst A.J."/>
            <person name="Thomas B.C."/>
            <person name="Singh A."/>
            <person name="Wilkins M.J."/>
            <person name="Karaoz U."/>
            <person name="Brodie E.L."/>
            <person name="Williams K.H."/>
            <person name="Hubbard S.S."/>
            <person name="Banfield J.F."/>
        </authorList>
    </citation>
    <scope>NUCLEOTIDE SEQUENCE [LARGE SCALE GENOMIC DNA]</scope>
</reference>
<comment type="caution">
    <text evidence="2">The sequence shown here is derived from an EMBL/GenBank/DDBJ whole genome shotgun (WGS) entry which is preliminary data.</text>
</comment>
<dbReference type="InterPro" id="IPR010093">
    <property type="entry name" value="SinI_DNA-bd"/>
</dbReference>
<dbReference type="GO" id="GO:0006355">
    <property type="term" value="P:regulation of DNA-templated transcription"/>
    <property type="evidence" value="ECO:0007669"/>
    <property type="project" value="InterPro"/>
</dbReference>
<evidence type="ECO:0000313" key="3">
    <source>
        <dbReference type="Proteomes" id="UP000176339"/>
    </source>
</evidence>
<dbReference type="NCBIfam" id="TIGR01764">
    <property type="entry name" value="excise"/>
    <property type="match status" value="1"/>
</dbReference>
<dbReference type="GO" id="GO:0003677">
    <property type="term" value="F:DNA binding"/>
    <property type="evidence" value="ECO:0007669"/>
    <property type="project" value="InterPro"/>
</dbReference>
<protein>
    <recommendedName>
        <fullName evidence="1">HTH merR-type domain-containing protein</fullName>
    </recommendedName>
</protein>
<dbReference type="SUPFAM" id="SSF46955">
    <property type="entry name" value="Putative DNA-binding domain"/>
    <property type="match status" value="1"/>
</dbReference>
<dbReference type="PROSITE" id="PS50937">
    <property type="entry name" value="HTH_MERR_2"/>
    <property type="match status" value="1"/>
</dbReference>
<sequence length="243" mass="27299">MMEKEDLITIGEAASRLGVSLNTLRRWDESGKLPATRKSPGGDRYYSEKDLDILIHDEFKLAYEWAVSDTSTEIPEMFYCPNSAIFQGRLMKMQALITKMPDLQELFSLVVAVTGEIGNNSFDHNLGNWPDVAGVFFGYNVENRSIVLADRGLGILKTLQRVRPQLDNHKDALQVAFTEIISGRSPEERGNGLKFVRNVVAANPISLVFQSGDYQLEIEKETSNLDIKRADKLIRGCIALIKF</sequence>
<proteinExistence type="predicted"/>
<dbReference type="EMBL" id="MFEN01000057">
    <property type="protein sequence ID" value="OGE82976.1"/>
    <property type="molecule type" value="Genomic_DNA"/>
</dbReference>
<name>A0A1F5NZC0_9BACT</name>
<dbReference type="Proteomes" id="UP000176339">
    <property type="component" value="Unassembled WGS sequence"/>
</dbReference>
<accession>A0A1F5NZC0</accession>
<dbReference type="InterPro" id="IPR000551">
    <property type="entry name" value="MerR-type_HTH_dom"/>
</dbReference>
<evidence type="ECO:0000313" key="2">
    <source>
        <dbReference type="EMBL" id="OGE82976.1"/>
    </source>
</evidence>
<feature type="domain" description="HTH merR-type" evidence="1">
    <location>
        <begin position="7"/>
        <end position="54"/>
    </location>
</feature>
<dbReference type="Pfam" id="PF00376">
    <property type="entry name" value="MerR"/>
    <property type="match status" value="1"/>
</dbReference>
<dbReference type="InterPro" id="IPR009061">
    <property type="entry name" value="DNA-bd_dom_put_sf"/>
</dbReference>
<dbReference type="AlphaFoldDB" id="A0A1F5NZC0"/>
<organism evidence="2 3">
    <name type="scientific">Candidatus Doudnabacteria bacterium RIFCSPHIGHO2_01_FULL_49_9</name>
    <dbReference type="NCBI Taxonomy" id="1817827"/>
    <lineage>
        <taxon>Bacteria</taxon>
        <taxon>Candidatus Doudnaibacteriota</taxon>
    </lineage>
</organism>